<feature type="transmembrane region" description="Helical" evidence="7">
    <location>
        <begin position="609"/>
        <end position="629"/>
    </location>
</feature>
<evidence type="ECO:0000259" key="9">
    <source>
        <dbReference type="Pfam" id="PF23122"/>
    </source>
</evidence>
<evidence type="ECO:0000313" key="10">
    <source>
        <dbReference type="EMBL" id="EGF79870.1"/>
    </source>
</evidence>
<dbReference type="HOGENOM" id="CLU_020272_1_0_1"/>
<feature type="domain" description="T-cell immunomodulatory protein TIP C2" evidence="9">
    <location>
        <begin position="499"/>
        <end position="601"/>
    </location>
</feature>
<dbReference type="InterPro" id="IPR028994">
    <property type="entry name" value="Integrin_alpha_N"/>
</dbReference>
<feature type="transmembrane region" description="Helical" evidence="7">
    <location>
        <begin position="737"/>
        <end position="753"/>
    </location>
</feature>
<dbReference type="OMA" id="PGDWIPW"/>
<evidence type="ECO:0000256" key="5">
    <source>
        <dbReference type="ARBA" id="ARBA00023136"/>
    </source>
</evidence>
<dbReference type="GeneID" id="18243444"/>
<dbReference type="Pfam" id="PF13373">
    <property type="entry name" value="Dsc3_C"/>
    <property type="match status" value="1"/>
</dbReference>
<proteinExistence type="inferred from homology"/>
<evidence type="ECO:0000256" key="4">
    <source>
        <dbReference type="ARBA" id="ARBA00022989"/>
    </source>
</evidence>
<evidence type="ECO:0000313" key="11">
    <source>
        <dbReference type="Proteomes" id="UP000007241"/>
    </source>
</evidence>
<dbReference type="PANTHER" id="PTHR13412">
    <property type="entry name" value="T-CELL IMMUNOMODULATORY PROTEIN HOMOLOG"/>
    <property type="match status" value="1"/>
</dbReference>
<accession>F4P4N3</accession>
<evidence type="ECO:0000256" key="7">
    <source>
        <dbReference type="SAM" id="Phobius"/>
    </source>
</evidence>
<dbReference type="RefSeq" id="XP_006679711.1">
    <property type="nucleotide sequence ID" value="XM_006679648.1"/>
</dbReference>
<dbReference type="AlphaFoldDB" id="F4P4N3"/>
<evidence type="ECO:0000256" key="6">
    <source>
        <dbReference type="ARBA" id="ARBA00023180"/>
    </source>
</evidence>
<dbReference type="GO" id="GO:0005886">
    <property type="term" value="C:plasma membrane"/>
    <property type="evidence" value="ECO:0000318"/>
    <property type="project" value="GO_Central"/>
</dbReference>
<dbReference type="InterPro" id="IPR025390">
    <property type="entry name" value="Dsc3_C"/>
</dbReference>
<evidence type="ECO:0000259" key="8">
    <source>
        <dbReference type="Pfam" id="PF13373"/>
    </source>
</evidence>
<keyword evidence="11" id="KW-1185">Reference proteome</keyword>
<dbReference type="PANTHER" id="PTHR13412:SF0">
    <property type="entry name" value="T-CELL IMMUNOMODULATORY PROTEIN"/>
    <property type="match status" value="1"/>
</dbReference>
<dbReference type="Proteomes" id="UP000007241">
    <property type="component" value="Unassembled WGS sequence"/>
</dbReference>
<keyword evidence="6" id="KW-0325">Glycoprotein</keyword>
<comment type="subcellular location">
    <subcellularLocation>
        <location evidence="1">Membrane</location>
        <topology evidence="1">Single-pass type I membrane protein</topology>
    </subcellularLocation>
</comment>
<dbReference type="Pfam" id="PF23122">
    <property type="entry name" value="C2_ITFG1"/>
    <property type="match status" value="1"/>
</dbReference>
<dbReference type="InterPro" id="IPR057089">
    <property type="entry name" value="C2_TIP"/>
</dbReference>
<dbReference type="InParanoid" id="F4P4N3"/>
<name>F4P4N3_BATDJ</name>
<dbReference type="OrthoDB" id="10022113at2759"/>
<reference evidence="10 11" key="1">
    <citation type="submission" date="2009-12" db="EMBL/GenBank/DDBJ databases">
        <title>The draft genome of Batrachochytrium dendrobatidis.</title>
        <authorList>
            <consortium name="US DOE Joint Genome Institute (JGI-PGF)"/>
            <person name="Kuo A."/>
            <person name="Salamov A."/>
            <person name="Schmutz J."/>
            <person name="Lucas S."/>
            <person name="Pitluck S."/>
            <person name="Rosenblum E."/>
            <person name="Stajich J."/>
            <person name="Eisen M."/>
            <person name="Grigoriev I.V."/>
        </authorList>
    </citation>
    <scope>NUCLEOTIDE SEQUENCE [LARGE SCALE GENOMIC DNA]</scope>
    <source>
        <strain evidence="11">JAM81 / FGSC 10211</strain>
    </source>
</reference>
<feature type="transmembrane region" description="Helical" evidence="7">
    <location>
        <begin position="707"/>
        <end position="725"/>
    </location>
</feature>
<dbReference type="SUPFAM" id="SSF69318">
    <property type="entry name" value="Integrin alpha N-terminal domain"/>
    <property type="match status" value="2"/>
</dbReference>
<evidence type="ECO:0000256" key="3">
    <source>
        <dbReference type="ARBA" id="ARBA00022692"/>
    </source>
</evidence>
<keyword evidence="4 7" id="KW-1133">Transmembrane helix</keyword>
<organism evidence="10 11">
    <name type="scientific">Batrachochytrium dendrobatidis (strain JAM81 / FGSC 10211)</name>
    <name type="common">Frog chytrid fungus</name>
    <dbReference type="NCBI Taxonomy" id="684364"/>
    <lineage>
        <taxon>Eukaryota</taxon>
        <taxon>Fungi</taxon>
        <taxon>Fungi incertae sedis</taxon>
        <taxon>Chytridiomycota</taxon>
        <taxon>Chytridiomycota incertae sedis</taxon>
        <taxon>Chytridiomycetes</taxon>
        <taxon>Rhizophydiales</taxon>
        <taxon>Rhizophydiales incertae sedis</taxon>
        <taxon>Batrachochytrium</taxon>
    </lineage>
</organism>
<evidence type="ECO:0000256" key="1">
    <source>
        <dbReference type="ARBA" id="ARBA00004479"/>
    </source>
</evidence>
<keyword evidence="3 7" id="KW-0812">Transmembrane</keyword>
<dbReference type="InterPro" id="IPR024881">
    <property type="entry name" value="Tip"/>
</dbReference>
<sequence>MPKFPTPGLHSFDAGLAEANGRIAAFGDFNGDRILASILNISNIIVLNALGQTKFVRLPTTKFSILQNGKPLSITNVIPGDFNYDGKLDFILFGQKDPLSTSDKELHFQLFLGNGKLNSTVVKSGSGISETAQPFVIDYDGQMYPSLLGHVHNQPNNLSLWTFNTTTNLFDIRPSNFTQNSPAGNSCQLSHPHSSAFIDINGDCLPDMRSINVSKTPIVYCNDADVFLTCDKGSGRQGYQIWINSKENGFEFARSGDLPVGSGQISFADMDADGTIDMVFPVCNSGSCTINIAYNQQIGLCVGDILDNCRDPHNLCVADPDFKFSFASTSPRYVSMPIAELFPLEDIYLNDLSFKGTMPIPLRIGDYNNDGYPDILFLSVSKTSASKISSRLVRSVPCDNRCTPEASAAGARSFVSVYEGVGVFKSYPDMILSGLTFMDIDEDGTLDIFMTVRNIDMGMRTISLINNYYNDAFFLKAIVLNGVCNEWCPGLEPFPDPRPYGVNYAGGTFKYTVLDTRGERRATQVAQLPQSAYMSLHTPYTLFGLGRTNNYIEDLFVGVSRRTKEHVAAYQGVIPNSQLVIIPYEAARSGHSPVDWKLELYMNPSSSSAGLMGVLCGAITILCIIIWGFDWAEKQPQLTRRAQGFDRLVELGMSEQEVQDLRTQFHALRGHNPDELQEDSLNIEEDWMDNPGIAGQTPETLETHSDMLIGLMVGFFMGILAIYWIKEARMYNRQQQLGIITGLIINFSFGALRL</sequence>
<evidence type="ECO:0000256" key="2">
    <source>
        <dbReference type="ARBA" id="ARBA00006496"/>
    </source>
</evidence>
<comment type="similarity">
    <text evidence="2">Belongs to the TIP family.</text>
</comment>
<keyword evidence="5 7" id="KW-0472">Membrane</keyword>
<dbReference type="EMBL" id="GL882885">
    <property type="protein sequence ID" value="EGF79870.1"/>
    <property type="molecule type" value="Genomic_DNA"/>
</dbReference>
<gene>
    <name evidence="10" type="ORF">BATDEDRAFT_89322</name>
</gene>
<feature type="domain" description="DSC E3 ubiquitin ligase complex subunit 3 C-terminal" evidence="8">
    <location>
        <begin position="643"/>
        <end position="753"/>
    </location>
</feature>
<protein>
    <submittedName>
        <fullName evidence="10">Uncharacterized protein</fullName>
    </submittedName>
</protein>